<dbReference type="OrthoDB" id="1265391at2"/>
<keyword evidence="5" id="KW-1185">Reference proteome</keyword>
<dbReference type="PANTHER" id="PTHR35527">
    <property type="entry name" value="CHOLOYLGLYCINE HYDROLASE"/>
    <property type="match status" value="1"/>
</dbReference>
<dbReference type="Pfam" id="PF02275">
    <property type="entry name" value="CBAH"/>
    <property type="match status" value="1"/>
</dbReference>
<accession>A0A2U9SLC3</accession>
<geneLocation type="plasmid" evidence="4 5">
    <name>unnamed5</name>
</geneLocation>
<reference evidence="4 5" key="1">
    <citation type="submission" date="2018-06" db="EMBL/GenBank/DDBJ databases">
        <title>Complete genome sequencing of Azospirillum sp. M2T2B2.</title>
        <authorList>
            <person name="Heo J."/>
            <person name="Kim S.-J."/>
            <person name="Kwon S.-W."/>
            <person name="Anandham R."/>
        </authorList>
    </citation>
    <scope>NUCLEOTIDE SEQUENCE [LARGE SCALE GENOMIC DNA]</scope>
    <source>
        <strain evidence="4 5">M2T2B2</strain>
        <plasmid evidence="4 5">unnamed5</plasmid>
    </source>
</reference>
<dbReference type="InterPro" id="IPR029132">
    <property type="entry name" value="CBAH/NAAA_C"/>
</dbReference>
<feature type="domain" description="Choloylglycine hydrolase/NAAA C-terminal" evidence="3">
    <location>
        <begin position="53"/>
        <end position="338"/>
    </location>
</feature>
<evidence type="ECO:0000256" key="2">
    <source>
        <dbReference type="ARBA" id="ARBA00022801"/>
    </source>
</evidence>
<dbReference type="EMBL" id="CP029835">
    <property type="protein sequence ID" value="AWU97949.1"/>
    <property type="molecule type" value="Genomic_DNA"/>
</dbReference>
<organism evidence="4 5">
    <name type="scientific">Azospirillum ramasamyi</name>
    <dbReference type="NCBI Taxonomy" id="682998"/>
    <lineage>
        <taxon>Bacteria</taxon>
        <taxon>Pseudomonadati</taxon>
        <taxon>Pseudomonadota</taxon>
        <taxon>Alphaproteobacteria</taxon>
        <taxon>Rhodospirillales</taxon>
        <taxon>Azospirillaceae</taxon>
        <taxon>Azospirillum</taxon>
    </lineage>
</organism>
<evidence type="ECO:0000313" key="4">
    <source>
        <dbReference type="EMBL" id="AWU97949.1"/>
    </source>
</evidence>
<dbReference type="PANTHER" id="PTHR35527:SF2">
    <property type="entry name" value="HYDROLASE"/>
    <property type="match status" value="1"/>
</dbReference>
<dbReference type="SUPFAM" id="SSF56235">
    <property type="entry name" value="N-terminal nucleophile aminohydrolases (Ntn hydrolases)"/>
    <property type="match status" value="1"/>
</dbReference>
<gene>
    <name evidence="4" type="ORF">DM194_27095</name>
</gene>
<name>A0A2U9SLC3_9PROT</name>
<evidence type="ECO:0000259" key="3">
    <source>
        <dbReference type="Pfam" id="PF02275"/>
    </source>
</evidence>
<comment type="similarity">
    <text evidence="1">Belongs to the peptidase C59 family.</text>
</comment>
<dbReference type="KEGG" id="azm:DM194_27095"/>
<dbReference type="GO" id="GO:0016787">
    <property type="term" value="F:hydrolase activity"/>
    <property type="evidence" value="ECO:0007669"/>
    <property type="project" value="UniProtKB-KW"/>
</dbReference>
<dbReference type="AlphaFoldDB" id="A0A2U9SLC3"/>
<evidence type="ECO:0000313" key="5">
    <source>
        <dbReference type="Proteomes" id="UP000249605"/>
    </source>
</evidence>
<sequence length="366" mass="39692">MVKLVRMLSEPYIDPEFKGQRTFAMKSRVGRVAALGLVAAFFATTLADDASACSRILSNTNGQANVVARTMDLYRSDAAKMVVYPRGLERVSKTGDGKPFTWASKLGSVAVTSFGAAASDGMNEKGLVANLLYLGDTRYEPRDSRPGLSNLLWAQYVLDNFASVKEAVEGLKDVQIVPVALDGKQWPLHLAISDAEGDSAIVEFVDGRMVVHQGKEFTVMTNEPPLETQLKNLRNYKSFGGLRPMPGDIDPESRFVRAASYLKTLPPARSVPEAIAGAQSIARTVAVPPGAKDTSGGGAEDAWPTLWFTLADSTNKTYFFHSASSPNLYWVDLTKIDFGSKASERAIDAYDRALVGDITQRLTNVP</sequence>
<dbReference type="InterPro" id="IPR052193">
    <property type="entry name" value="Peptidase_C59"/>
</dbReference>
<proteinExistence type="inferred from homology"/>
<keyword evidence="4" id="KW-0614">Plasmid</keyword>
<keyword evidence="2 4" id="KW-0378">Hydrolase</keyword>
<dbReference type="InterPro" id="IPR029055">
    <property type="entry name" value="Ntn_hydrolases_N"/>
</dbReference>
<protein>
    <submittedName>
        <fullName evidence="4">Choloylglycine hydrolase</fullName>
    </submittedName>
</protein>
<dbReference type="Proteomes" id="UP000249605">
    <property type="component" value="Plasmid unnamed5"/>
</dbReference>
<dbReference type="Gene3D" id="3.60.60.10">
    <property type="entry name" value="Penicillin V Acylase, Chain A"/>
    <property type="match status" value="1"/>
</dbReference>
<evidence type="ECO:0000256" key="1">
    <source>
        <dbReference type="ARBA" id="ARBA00006625"/>
    </source>
</evidence>
<dbReference type="RefSeq" id="WP_111070739.1">
    <property type="nucleotide sequence ID" value="NZ_CP029835.1"/>
</dbReference>